<proteinExistence type="predicted"/>
<dbReference type="Proteomes" id="UP000177583">
    <property type="component" value="Unassembled WGS sequence"/>
</dbReference>
<evidence type="ECO:0000313" key="2">
    <source>
        <dbReference type="Proteomes" id="UP000177583"/>
    </source>
</evidence>
<dbReference type="Pfam" id="PF20126">
    <property type="entry name" value="TumE"/>
    <property type="match status" value="1"/>
</dbReference>
<dbReference type="EMBL" id="MFNF01000044">
    <property type="protein sequence ID" value="OGH00574.1"/>
    <property type="molecule type" value="Genomic_DNA"/>
</dbReference>
<name>A0A1F6GR17_9PROT</name>
<accession>A0A1F6GR17</accession>
<evidence type="ECO:0000313" key="1">
    <source>
        <dbReference type="EMBL" id="OGH00574.1"/>
    </source>
</evidence>
<reference evidence="1 2" key="1">
    <citation type="journal article" date="2016" name="Nat. Commun.">
        <title>Thousands of microbial genomes shed light on interconnected biogeochemical processes in an aquifer system.</title>
        <authorList>
            <person name="Anantharaman K."/>
            <person name="Brown C.T."/>
            <person name="Hug L.A."/>
            <person name="Sharon I."/>
            <person name="Castelle C.J."/>
            <person name="Probst A.J."/>
            <person name="Thomas B.C."/>
            <person name="Singh A."/>
            <person name="Wilkins M.J."/>
            <person name="Karaoz U."/>
            <person name="Brodie E.L."/>
            <person name="Williams K.H."/>
            <person name="Hubbard S.S."/>
            <person name="Banfield J.F."/>
        </authorList>
    </citation>
    <scope>NUCLEOTIDE SEQUENCE [LARGE SCALE GENOMIC DNA]</scope>
</reference>
<dbReference type="InterPro" id="IPR045397">
    <property type="entry name" value="TumE-like"/>
</dbReference>
<gene>
    <name evidence="1" type="ORF">A2557_12165</name>
</gene>
<sequence>MKPNEEWFLDFDGQTFFLDGSHFIHYEVKRAPQSRERPQGLKYSCALIHVRLGRLAAIDNAHSHFGPRIITYDHLHRGNARVKPYRFKDVATLLEDFYQLIEETRGSK</sequence>
<comment type="caution">
    <text evidence="1">The sequence shown here is derived from an EMBL/GenBank/DDBJ whole genome shotgun (WGS) entry which is preliminary data.</text>
</comment>
<protein>
    <submittedName>
        <fullName evidence="1">Uncharacterized protein</fullName>
    </submittedName>
</protein>
<organism evidence="1 2">
    <name type="scientific">Candidatus Lambdaproteobacteria bacterium RIFOXYD2_FULL_56_26</name>
    <dbReference type="NCBI Taxonomy" id="1817773"/>
    <lineage>
        <taxon>Bacteria</taxon>
        <taxon>Pseudomonadati</taxon>
        <taxon>Pseudomonadota</taxon>
        <taxon>Candidatus Lambdaproteobacteria</taxon>
    </lineage>
</organism>
<dbReference type="AlphaFoldDB" id="A0A1F6GR17"/>